<comment type="caution">
    <text evidence="3">The sequence shown here is derived from an EMBL/GenBank/DDBJ whole genome shotgun (WGS) entry which is preliminary data.</text>
</comment>
<protein>
    <submittedName>
        <fullName evidence="3">Uncharacterized protein</fullName>
    </submittedName>
</protein>
<feature type="compositionally biased region" description="Low complexity" evidence="1">
    <location>
        <begin position="91"/>
        <end position="106"/>
    </location>
</feature>
<dbReference type="Proteomes" id="UP001432322">
    <property type="component" value="Unassembled WGS sequence"/>
</dbReference>
<feature type="non-terminal residue" evidence="3">
    <location>
        <position position="1"/>
    </location>
</feature>
<keyword evidence="2" id="KW-1133">Transmembrane helix</keyword>
<sequence length="180" mass="20574">LQSRRETEYRLILLLQSTMGVLGNYYNYQIAVIFAILIGGCIVLGGTVAGIYYICVANMRDDKKKLTSRASPSPWVESSVAYRPAAPVPNSQYAPTPSQQYQPAYQQAQYQQQQYQPYSAQQYDTDYNRSAIPSPHSVQLQQPQPLLTPQTYDQYQPQPQYNDMRMQPQQQSRSFNQSSV</sequence>
<feature type="compositionally biased region" description="Low complexity" evidence="1">
    <location>
        <begin position="139"/>
        <end position="161"/>
    </location>
</feature>
<dbReference type="EMBL" id="BTSY01000003">
    <property type="protein sequence ID" value="GMT17965.1"/>
    <property type="molecule type" value="Genomic_DNA"/>
</dbReference>
<reference evidence="3" key="1">
    <citation type="submission" date="2023-10" db="EMBL/GenBank/DDBJ databases">
        <title>Genome assembly of Pristionchus species.</title>
        <authorList>
            <person name="Yoshida K."/>
            <person name="Sommer R.J."/>
        </authorList>
    </citation>
    <scope>NUCLEOTIDE SEQUENCE</scope>
    <source>
        <strain evidence="3">RS5133</strain>
    </source>
</reference>
<feature type="compositionally biased region" description="Polar residues" evidence="1">
    <location>
        <begin position="167"/>
        <end position="180"/>
    </location>
</feature>
<organism evidence="3 4">
    <name type="scientific">Pristionchus fissidentatus</name>
    <dbReference type="NCBI Taxonomy" id="1538716"/>
    <lineage>
        <taxon>Eukaryota</taxon>
        <taxon>Metazoa</taxon>
        <taxon>Ecdysozoa</taxon>
        <taxon>Nematoda</taxon>
        <taxon>Chromadorea</taxon>
        <taxon>Rhabditida</taxon>
        <taxon>Rhabditina</taxon>
        <taxon>Diplogasteromorpha</taxon>
        <taxon>Diplogasteroidea</taxon>
        <taxon>Neodiplogasteridae</taxon>
        <taxon>Pristionchus</taxon>
    </lineage>
</organism>
<feature type="transmembrane region" description="Helical" evidence="2">
    <location>
        <begin position="32"/>
        <end position="55"/>
    </location>
</feature>
<evidence type="ECO:0000256" key="2">
    <source>
        <dbReference type="SAM" id="Phobius"/>
    </source>
</evidence>
<gene>
    <name evidence="3" type="ORF">PFISCL1PPCAC_9262</name>
</gene>
<dbReference type="AlphaFoldDB" id="A0AAV5VH87"/>
<keyword evidence="4" id="KW-1185">Reference proteome</keyword>
<feature type="region of interest" description="Disordered" evidence="1">
    <location>
        <begin position="86"/>
        <end position="106"/>
    </location>
</feature>
<keyword evidence="2" id="KW-0812">Transmembrane</keyword>
<keyword evidence="2" id="KW-0472">Membrane</keyword>
<name>A0AAV5VH87_9BILA</name>
<evidence type="ECO:0000313" key="4">
    <source>
        <dbReference type="Proteomes" id="UP001432322"/>
    </source>
</evidence>
<feature type="region of interest" description="Disordered" evidence="1">
    <location>
        <begin position="127"/>
        <end position="180"/>
    </location>
</feature>
<accession>A0AAV5VH87</accession>
<evidence type="ECO:0000313" key="3">
    <source>
        <dbReference type="EMBL" id="GMT17965.1"/>
    </source>
</evidence>
<evidence type="ECO:0000256" key="1">
    <source>
        <dbReference type="SAM" id="MobiDB-lite"/>
    </source>
</evidence>
<proteinExistence type="predicted"/>